<proteinExistence type="predicted"/>
<dbReference type="Gramene" id="PUZ52470">
    <property type="protein sequence ID" value="PUZ52470"/>
    <property type="gene ID" value="GQ55_6G272500"/>
</dbReference>
<keyword evidence="1 3" id="KW-0732">Signal</keyword>
<dbReference type="InterPro" id="IPR008176">
    <property type="entry name" value="Defensin_plant"/>
</dbReference>
<dbReference type="InterPro" id="IPR003614">
    <property type="entry name" value="Knottins"/>
</dbReference>
<keyword evidence="2" id="KW-1015">Disulfide bond</keyword>
<gene>
    <name evidence="5" type="ORF">GQ55_6G272500</name>
</gene>
<evidence type="ECO:0000256" key="1">
    <source>
        <dbReference type="ARBA" id="ARBA00022729"/>
    </source>
</evidence>
<accession>A0A2T7DA42</accession>
<dbReference type="Gene3D" id="3.30.30.10">
    <property type="entry name" value="Knottin, scorpion toxin-like"/>
    <property type="match status" value="1"/>
</dbReference>
<organism evidence="5 6">
    <name type="scientific">Panicum hallii var. hallii</name>
    <dbReference type="NCBI Taxonomy" id="1504633"/>
    <lineage>
        <taxon>Eukaryota</taxon>
        <taxon>Viridiplantae</taxon>
        <taxon>Streptophyta</taxon>
        <taxon>Embryophyta</taxon>
        <taxon>Tracheophyta</taxon>
        <taxon>Spermatophyta</taxon>
        <taxon>Magnoliopsida</taxon>
        <taxon>Liliopsida</taxon>
        <taxon>Poales</taxon>
        <taxon>Poaceae</taxon>
        <taxon>PACMAD clade</taxon>
        <taxon>Panicoideae</taxon>
        <taxon>Panicodae</taxon>
        <taxon>Paniceae</taxon>
        <taxon>Panicinae</taxon>
        <taxon>Panicum</taxon>
        <taxon>Panicum sect. Panicum</taxon>
    </lineage>
</organism>
<dbReference type="GO" id="GO:0006952">
    <property type="term" value="P:defense response"/>
    <property type="evidence" value="ECO:0007669"/>
    <property type="project" value="InterPro"/>
</dbReference>
<feature type="chain" id="PRO_5015438901" description="Knottins-like domain-containing protein" evidence="3">
    <location>
        <begin position="34"/>
        <end position="86"/>
    </location>
</feature>
<feature type="signal peptide" evidence="3">
    <location>
        <begin position="1"/>
        <end position="33"/>
    </location>
</feature>
<dbReference type="SUPFAM" id="SSF57095">
    <property type="entry name" value="Scorpion toxin-like"/>
    <property type="match status" value="1"/>
</dbReference>
<dbReference type="PANTHER" id="PTHR33147">
    <property type="entry name" value="DEFENSIN-LIKE PROTEIN 1"/>
    <property type="match status" value="1"/>
</dbReference>
<dbReference type="InterPro" id="IPR036574">
    <property type="entry name" value="Scorpion_toxin-like_sf"/>
</dbReference>
<sequence>MEPSGRNTNLSATTTAVILLLVVVAAEMGSVGATRAACSYQSRTYPGWCINDHSCESICKAENQDNIGGACDGDPSLCYCQTPCPP</sequence>
<reference evidence="5 6" key="1">
    <citation type="submission" date="2018-04" db="EMBL/GenBank/DDBJ databases">
        <title>WGS assembly of Panicum hallii var. hallii HAL2.</title>
        <authorList>
            <person name="Lovell J."/>
            <person name="Jenkins J."/>
            <person name="Lowry D."/>
            <person name="Mamidi S."/>
            <person name="Sreedasyam A."/>
            <person name="Weng X."/>
            <person name="Barry K."/>
            <person name="Bonette J."/>
            <person name="Campitelli B."/>
            <person name="Daum C."/>
            <person name="Gordon S."/>
            <person name="Gould B."/>
            <person name="Lipzen A."/>
            <person name="MacQueen A."/>
            <person name="Palacio-Mejia J."/>
            <person name="Plott C."/>
            <person name="Shakirov E."/>
            <person name="Shu S."/>
            <person name="Yoshinaga Y."/>
            <person name="Zane M."/>
            <person name="Rokhsar D."/>
            <person name="Grimwood J."/>
            <person name="Schmutz J."/>
            <person name="Juenger T."/>
        </authorList>
    </citation>
    <scope>NUCLEOTIDE SEQUENCE [LARGE SCALE GENOMIC DNA]</scope>
    <source>
        <strain evidence="6">cv. HAL2</strain>
    </source>
</reference>
<dbReference type="EMBL" id="CM009754">
    <property type="protein sequence ID" value="PUZ52470.1"/>
    <property type="molecule type" value="Genomic_DNA"/>
</dbReference>
<keyword evidence="6" id="KW-1185">Reference proteome</keyword>
<name>A0A2T7DA42_9POAL</name>
<dbReference type="SMART" id="SM00505">
    <property type="entry name" value="Knot1"/>
    <property type="match status" value="1"/>
</dbReference>
<evidence type="ECO:0000256" key="2">
    <source>
        <dbReference type="ARBA" id="ARBA00023157"/>
    </source>
</evidence>
<evidence type="ECO:0000256" key="3">
    <source>
        <dbReference type="SAM" id="SignalP"/>
    </source>
</evidence>
<evidence type="ECO:0000259" key="4">
    <source>
        <dbReference type="SMART" id="SM00505"/>
    </source>
</evidence>
<protein>
    <recommendedName>
        <fullName evidence="4">Knottins-like domain-containing protein</fullName>
    </recommendedName>
</protein>
<dbReference type="Proteomes" id="UP000244336">
    <property type="component" value="Chromosome 6"/>
</dbReference>
<evidence type="ECO:0000313" key="6">
    <source>
        <dbReference type="Proteomes" id="UP000244336"/>
    </source>
</evidence>
<dbReference type="Pfam" id="PF00304">
    <property type="entry name" value="Gamma-thionin"/>
    <property type="match status" value="1"/>
</dbReference>
<dbReference type="PANTHER" id="PTHR33147:SF130">
    <property type="entry name" value="DEFENSIN-LIKE PROTEIN 1"/>
    <property type="match status" value="1"/>
</dbReference>
<dbReference type="AlphaFoldDB" id="A0A2T7DA42"/>
<dbReference type="PROSITE" id="PS00940">
    <property type="entry name" value="GAMMA_THIONIN"/>
    <property type="match status" value="1"/>
</dbReference>
<feature type="domain" description="Knottins-like" evidence="4">
    <location>
        <begin position="37"/>
        <end position="84"/>
    </location>
</feature>
<evidence type="ECO:0000313" key="5">
    <source>
        <dbReference type="EMBL" id="PUZ52470.1"/>
    </source>
</evidence>